<keyword evidence="2 3" id="KW-0040">ANK repeat</keyword>
<proteinExistence type="predicted"/>
<sequence>MSTKQPTARLFTAVHEGDEDAVVRLLRSGTSPESVDGDGQTALYLAAVSDQAGVVRLLLATGAHPDRLSAGSDSALCGAACGGHTAVVRALLAAGARPDLEEAFGFRALTWAVQRGQASVVSELLTAGADPDLPGPTGEPPLVAAARRGSPSCVRALLEHGAQGRARALAEARRQSALDIEGELRTGLERAHGAGHETVTRRFAEDGGITVEVELRVGERAFASDDRQTGHIAIATLLEASLGVAVPAEELAGRALRCGDPTNADWVSAAGVLGRRTDEETFRAATAWCGSPDPQRRAFGEAVLGHIAGRRAGM</sequence>
<evidence type="ECO:0000256" key="2">
    <source>
        <dbReference type="ARBA" id="ARBA00023043"/>
    </source>
</evidence>
<dbReference type="RefSeq" id="WP_369238085.1">
    <property type="nucleotide sequence ID" value="NZ_CP163435.1"/>
</dbReference>
<dbReference type="PROSITE" id="PS50297">
    <property type="entry name" value="ANK_REP_REGION"/>
    <property type="match status" value="2"/>
</dbReference>
<dbReference type="PANTHER" id="PTHR24201">
    <property type="entry name" value="ANK_REP_REGION DOMAIN-CONTAINING PROTEIN"/>
    <property type="match status" value="1"/>
</dbReference>
<dbReference type="Pfam" id="PF13637">
    <property type="entry name" value="Ank_4"/>
    <property type="match status" value="1"/>
</dbReference>
<feature type="repeat" description="ANK" evidence="3">
    <location>
        <begin position="137"/>
        <end position="169"/>
    </location>
</feature>
<keyword evidence="1" id="KW-0677">Repeat</keyword>
<dbReference type="Pfam" id="PF12796">
    <property type="entry name" value="Ank_2"/>
    <property type="match status" value="1"/>
</dbReference>
<dbReference type="EMBL" id="CP163435">
    <property type="protein sequence ID" value="XDQ29258.1"/>
    <property type="molecule type" value="Genomic_DNA"/>
</dbReference>
<feature type="repeat" description="ANK" evidence="3">
    <location>
        <begin position="104"/>
        <end position="136"/>
    </location>
</feature>
<dbReference type="PROSITE" id="PS50088">
    <property type="entry name" value="ANK_REPEAT"/>
    <property type="match status" value="3"/>
</dbReference>
<dbReference type="InterPro" id="IPR002110">
    <property type="entry name" value="Ankyrin_rpt"/>
</dbReference>
<feature type="repeat" description="ANK" evidence="3">
    <location>
        <begin position="38"/>
        <end position="70"/>
    </location>
</feature>
<dbReference type="InterPro" id="IPR050776">
    <property type="entry name" value="Ank_Repeat/CDKN_Inhibitor"/>
</dbReference>
<name>A0AB39PJL6_9ACTN</name>
<accession>A0AB39PJL6</accession>
<dbReference type="InterPro" id="IPR036770">
    <property type="entry name" value="Ankyrin_rpt-contain_sf"/>
</dbReference>
<dbReference type="AlphaFoldDB" id="A0AB39PJL6"/>
<protein>
    <submittedName>
        <fullName evidence="4">Ankyrin repeat domain-containing protein</fullName>
    </submittedName>
</protein>
<organism evidence="4">
    <name type="scientific">Streptomyces sp. R21</name>
    <dbReference type="NCBI Taxonomy" id="3238627"/>
    <lineage>
        <taxon>Bacteria</taxon>
        <taxon>Bacillati</taxon>
        <taxon>Actinomycetota</taxon>
        <taxon>Actinomycetes</taxon>
        <taxon>Kitasatosporales</taxon>
        <taxon>Streptomycetaceae</taxon>
        <taxon>Streptomyces</taxon>
    </lineage>
</organism>
<evidence type="ECO:0000313" key="4">
    <source>
        <dbReference type="EMBL" id="XDQ29258.1"/>
    </source>
</evidence>
<reference evidence="4" key="1">
    <citation type="submission" date="2024-07" db="EMBL/GenBank/DDBJ databases">
        <authorList>
            <person name="Yu S.T."/>
        </authorList>
    </citation>
    <scope>NUCLEOTIDE SEQUENCE</scope>
    <source>
        <strain evidence="4">R21</strain>
    </source>
</reference>
<dbReference type="SMART" id="SM00248">
    <property type="entry name" value="ANK"/>
    <property type="match status" value="4"/>
</dbReference>
<dbReference type="Gene3D" id="1.25.40.20">
    <property type="entry name" value="Ankyrin repeat-containing domain"/>
    <property type="match status" value="1"/>
</dbReference>
<dbReference type="SUPFAM" id="SSF48403">
    <property type="entry name" value="Ankyrin repeat"/>
    <property type="match status" value="1"/>
</dbReference>
<gene>
    <name evidence="4" type="ORF">AB5J56_33205</name>
</gene>
<evidence type="ECO:0000256" key="1">
    <source>
        <dbReference type="ARBA" id="ARBA00022737"/>
    </source>
</evidence>
<evidence type="ECO:0000256" key="3">
    <source>
        <dbReference type="PROSITE-ProRule" id="PRU00023"/>
    </source>
</evidence>